<evidence type="ECO:0000313" key="4">
    <source>
        <dbReference type="Proteomes" id="UP001445335"/>
    </source>
</evidence>
<dbReference type="InterPro" id="IPR001031">
    <property type="entry name" value="Thioesterase"/>
</dbReference>
<dbReference type="Pfam" id="PF00975">
    <property type="entry name" value="Thioesterase"/>
    <property type="match status" value="1"/>
</dbReference>
<reference evidence="3 4" key="1">
    <citation type="journal article" date="2024" name="Nat. Commun.">
        <title>Phylogenomics reveals the evolutionary origins of lichenization in chlorophyte algae.</title>
        <authorList>
            <person name="Puginier C."/>
            <person name="Libourel C."/>
            <person name="Otte J."/>
            <person name="Skaloud P."/>
            <person name="Haon M."/>
            <person name="Grisel S."/>
            <person name="Petersen M."/>
            <person name="Berrin J.G."/>
            <person name="Delaux P.M."/>
            <person name="Dal Grande F."/>
            <person name="Keller J."/>
        </authorList>
    </citation>
    <scope>NUCLEOTIDE SEQUENCE [LARGE SCALE GENOMIC DNA]</scope>
    <source>
        <strain evidence="3 4">SAG 245.80</strain>
    </source>
</reference>
<dbReference type="InterPro" id="IPR012223">
    <property type="entry name" value="TEII"/>
</dbReference>
<dbReference type="GO" id="GO:0008610">
    <property type="term" value="P:lipid biosynthetic process"/>
    <property type="evidence" value="ECO:0007669"/>
    <property type="project" value="TreeGrafter"/>
</dbReference>
<organism evidence="3 4">
    <name type="scientific">Elliptochloris bilobata</name>
    <dbReference type="NCBI Taxonomy" id="381761"/>
    <lineage>
        <taxon>Eukaryota</taxon>
        <taxon>Viridiplantae</taxon>
        <taxon>Chlorophyta</taxon>
        <taxon>core chlorophytes</taxon>
        <taxon>Trebouxiophyceae</taxon>
        <taxon>Trebouxiophyceae incertae sedis</taxon>
        <taxon>Elliptochloris clade</taxon>
        <taxon>Elliptochloris</taxon>
    </lineage>
</organism>
<gene>
    <name evidence="3" type="ORF">WJX81_007166</name>
</gene>
<keyword evidence="4" id="KW-1185">Reference proteome</keyword>
<comment type="caution">
    <text evidence="3">The sequence shown here is derived from an EMBL/GenBank/DDBJ whole genome shotgun (WGS) entry which is preliminary data.</text>
</comment>
<proteinExistence type="inferred from homology"/>
<dbReference type="PANTHER" id="PTHR11487:SF0">
    <property type="entry name" value="S-ACYL FATTY ACID SYNTHASE THIOESTERASE, MEDIUM CHAIN"/>
    <property type="match status" value="1"/>
</dbReference>
<feature type="domain" description="Thioesterase" evidence="2">
    <location>
        <begin position="41"/>
        <end position="251"/>
    </location>
</feature>
<dbReference type="Proteomes" id="UP001445335">
    <property type="component" value="Unassembled WGS sequence"/>
</dbReference>
<dbReference type="AlphaFoldDB" id="A0AAW1S8Z1"/>
<dbReference type="InterPro" id="IPR029058">
    <property type="entry name" value="AB_hydrolase_fold"/>
</dbReference>
<dbReference type="EMBL" id="JALJOU010000009">
    <property type="protein sequence ID" value="KAK9842072.1"/>
    <property type="molecule type" value="Genomic_DNA"/>
</dbReference>
<comment type="similarity">
    <text evidence="1">Belongs to the thioesterase family.</text>
</comment>
<dbReference type="SUPFAM" id="SSF53474">
    <property type="entry name" value="alpha/beta-Hydrolases"/>
    <property type="match status" value="1"/>
</dbReference>
<evidence type="ECO:0000256" key="1">
    <source>
        <dbReference type="ARBA" id="ARBA00007169"/>
    </source>
</evidence>
<evidence type="ECO:0000259" key="2">
    <source>
        <dbReference type="Pfam" id="PF00975"/>
    </source>
</evidence>
<dbReference type="PANTHER" id="PTHR11487">
    <property type="entry name" value="THIOESTERASE"/>
    <property type="match status" value="1"/>
</dbReference>
<protein>
    <recommendedName>
        <fullName evidence="2">Thioesterase domain-containing protein</fullName>
    </recommendedName>
</protein>
<name>A0AAW1S8Z1_9CHLO</name>
<evidence type="ECO:0000313" key="3">
    <source>
        <dbReference type="EMBL" id="KAK9842072.1"/>
    </source>
</evidence>
<accession>A0AAW1S8Z1</accession>
<sequence length="274" mass="29740">MHAAREPAVASTPAPEAADFAKWFPGLPLSCTACVAPRWRVLCFPSAGSAEDMFTSKECLAVQAPGRMMRGREAPFTRAADLAAALLPVVASRLSDGVPYVVIGHSVGTWVAYELLAAAAAAGLPAPRAAWLSAMPAPDLPPAERPWRAQRGLSEAEFMEECRGWDVNEVVFTPALWPTYQSLMRADFTLFDEYEFRGAGSPPFSFPITVFHGDGDRRITEAHVRGWARFTTGAFACRRMRGHHLWPLQRSEKAAWLQAVVDEMAALASGPGVA</sequence>
<dbReference type="Gene3D" id="3.40.50.1820">
    <property type="entry name" value="alpha/beta hydrolase"/>
    <property type="match status" value="1"/>
</dbReference>